<gene>
    <name evidence="1" type="ORF">LTR37_013331</name>
</gene>
<comment type="caution">
    <text evidence="1">The sequence shown here is derived from an EMBL/GenBank/DDBJ whole genome shotgun (WGS) entry which is preliminary data.</text>
</comment>
<dbReference type="EMBL" id="JAUTXU010000130">
    <property type="protein sequence ID" value="KAK3705358.1"/>
    <property type="molecule type" value="Genomic_DNA"/>
</dbReference>
<evidence type="ECO:0000313" key="2">
    <source>
        <dbReference type="Proteomes" id="UP001281147"/>
    </source>
</evidence>
<sequence length="831" mass="92496">MAKQSGRPASRQSSTAPQETATAGRATRSMRSQSREPSEQPALQKTSGRGKKGGAKKANNAAAADLTTVNEDAADGEELEAERSTERARAENIAHVRRASVYSGMSGTTAKTSFSQEEIQDLDRDVMVDLLPSLSSAAEELSRLLVPADPKSRPIVRKEIRTVGTKHNKLYNNRIASIDVHKGHFGSTEYLQPSIVLRALLGVQSIREVPEATWRPDSVIYKINLASMLKCILISFSENEEPTVGAYNLLEALDLNFASAIAGPEFSNNAFEMCMAIVTHLCIVRLEAYQTDPYFKPSEIITLAFYAKDADGDLTFRHRNVLHMMQLPPGDQERYTDMIRQNVDQMVAIFDDDNPATWDHALHALKVQFPWQQFVDHAIDYYLERKQELDEQVAAVGGIDQIMTGLAEEVQRREEARIAEAKRQSFSRPGGTPKKGFGKGAVKVLKARAKQLEASSAPAPPTAPVAPMVVEPAAPPVDNGLQGQENNDDDNQIAPPPKTVAESTARSTLEALSSLQDVQRQNAAKGKGRSFVDRQEGAQRVEFDDNHLTQDSAPPAFRYPASSSREQGPYFPDSQRNTAKRPYGAVDEEPEEFEPTQDQGFEVDTRDTTAAHQRRQEAPEPVQRARQPRFSAAPENDFVRPFLRTAHASASPSPSKRQRRNPGSTIPDPPPPFDPDQYTEIPREQRMHLAKVAARHHTIRATQTKPAKPRQPWSIEEENALHKLIEEEGEEGISYAKLKKYDDHRPEGPALEKRNAEDLRFKARNMKQTYLAGRSLLPRNFEHIVLDKKAIDRLRTLGVPYHHERMRGAAEVTVMEGGGEVEMDEVNGVNE</sequence>
<accession>A0ACC3MWN0</accession>
<dbReference type="Proteomes" id="UP001281147">
    <property type="component" value="Unassembled WGS sequence"/>
</dbReference>
<name>A0ACC3MWN0_9PEZI</name>
<proteinExistence type="predicted"/>
<evidence type="ECO:0000313" key="1">
    <source>
        <dbReference type="EMBL" id="KAK3705358.1"/>
    </source>
</evidence>
<keyword evidence="2" id="KW-1185">Reference proteome</keyword>
<protein>
    <submittedName>
        <fullName evidence="1">Uncharacterized protein</fullName>
    </submittedName>
</protein>
<organism evidence="1 2">
    <name type="scientific">Vermiconidia calcicola</name>
    <dbReference type="NCBI Taxonomy" id="1690605"/>
    <lineage>
        <taxon>Eukaryota</taxon>
        <taxon>Fungi</taxon>
        <taxon>Dikarya</taxon>
        <taxon>Ascomycota</taxon>
        <taxon>Pezizomycotina</taxon>
        <taxon>Dothideomycetes</taxon>
        <taxon>Dothideomycetidae</taxon>
        <taxon>Mycosphaerellales</taxon>
        <taxon>Extremaceae</taxon>
        <taxon>Vermiconidia</taxon>
    </lineage>
</organism>
<reference evidence="1" key="1">
    <citation type="submission" date="2023-07" db="EMBL/GenBank/DDBJ databases">
        <title>Black Yeasts Isolated from many extreme environments.</title>
        <authorList>
            <person name="Coleine C."/>
            <person name="Stajich J.E."/>
            <person name="Selbmann L."/>
        </authorList>
    </citation>
    <scope>NUCLEOTIDE SEQUENCE</scope>
    <source>
        <strain evidence="1">CCFEE 5714</strain>
    </source>
</reference>